<accession>A0A0U5FAC0</accession>
<proteinExistence type="predicted"/>
<name>A0A0U5FAC0_9PROT</name>
<evidence type="ECO:0000313" key="1">
    <source>
        <dbReference type="EMBL" id="CEF57274.1"/>
    </source>
</evidence>
<gene>
    <name evidence="1" type="ORF">AGA_2591</name>
</gene>
<dbReference type="Proteomes" id="UP000068250">
    <property type="component" value="Chromosome I"/>
</dbReference>
<reference evidence="1" key="1">
    <citation type="submission" date="2014-09" db="EMBL/GenBank/DDBJ databases">
        <authorList>
            <person name="Magalhaes I.L.F."/>
            <person name="Oliveira U."/>
            <person name="Santos F.R."/>
            <person name="Vidigal T.H.D.A."/>
            <person name="Brescovit A.D."/>
            <person name="Santos A.J."/>
        </authorList>
    </citation>
    <scope>NUCLEOTIDE SEQUENCE</scope>
    <source>
        <strain evidence="1">LMG 23848T</strain>
    </source>
</reference>
<dbReference type="AlphaFoldDB" id="A0A0U5FAC0"/>
<dbReference type="PATRIC" id="fig|431306.5.peg.2674"/>
<organism evidence="1">
    <name type="scientific">Acetobacter ghanensis</name>
    <dbReference type="NCBI Taxonomy" id="431306"/>
    <lineage>
        <taxon>Bacteria</taxon>
        <taxon>Pseudomonadati</taxon>
        <taxon>Pseudomonadota</taxon>
        <taxon>Alphaproteobacteria</taxon>
        <taxon>Acetobacterales</taxon>
        <taxon>Acetobacteraceae</taxon>
        <taxon>Acetobacter</taxon>
    </lineage>
</organism>
<sequence length="46" mass="5370">MDDFISNKIRRKLGKKIITKKTWRLCTATVAMPERNSSQPYGKMQV</sequence>
<protein>
    <submittedName>
        <fullName evidence="1">Uncharacterized protein</fullName>
    </submittedName>
</protein>
<dbReference type="EMBL" id="LN609302">
    <property type="protein sequence ID" value="CEF57274.1"/>
    <property type="molecule type" value="Genomic_DNA"/>
</dbReference>